<feature type="region of interest" description="Disordered" evidence="1">
    <location>
        <begin position="82"/>
        <end position="115"/>
    </location>
</feature>
<dbReference type="Pfam" id="PF02151">
    <property type="entry name" value="UVR"/>
    <property type="match status" value="1"/>
</dbReference>
<feature type="compositionally biased region" description="Polar residues" evidence="1">
    <location>
        <begin position="93"/>
        <end position="110"/>
    </location>
</feature>
<gene>
    <name evidence="3" type="ORF">WJX75_008041</name>
</gene>
<dbReference type="PANTHER" id="PTHR33917">
    <property type="entry name" value="PROTEIN EXECUTER 1, CHLOROPLASTIC"/>
    <property type="match status" value="1"/>
</dbReference>
<accession>A0ABR2YWS7</accession>
<feature type="domain" description="UVR" evidence="2">
    <location>
        <begin position="177"/>
        <end position="203"/>
    </location>
</feature>
<proteinExistence type="predicted"/>
<sequence>MECFQQDTSAFRHTHHTFAAQPGKFLRKQQIHCLRPRHSQPLRFQRSGCRCQAAPEGGAGKSLFNFRAWCANLGSNLLLGQEQKQRRDEQPSKDTPQGESAVSESATAEQPTELCILPATTAEEESWELWKEYFDDMDHLYEHACEMESDMELAVHAEQYEEAAKLKKEYEELRKKDLVDALLTELNTAVENEDYGKAAELRDAGGAGLIGWWHSRTENDPGGHLLRIAPDFGRYTAVMYSPRDFAELKGEMQGWTNDTSFGPFGGMGFQESSPPSNVEPTMQDLGMPVMEIFVRKDSAGNLQRQACVVRQGDRQEDIDGDAKNPIEILSGGAPPHMDIHMDTGELGSGSFAMRISLNPDGTPASFEEAPAILDLESIMGASSIEAVFAQPEESSKEEAASALQHHFLRTLATVTRMDHNNFVLSVPSASGQAEPAADENPHAAQQTVIEKLRETLAMSPVDASGGAPDGLTAIVVHDSYRKLPDPTSQDADKPSTSGQDDMDGKSNDAWRKAASEVTRIHNQRNPDQPMAISGEELAKVIRSAATGALDLLQQSLKPNFCLEGTTLYSRIQTDTPKTDPFTGLYLGTFGPHGPEVLHLQRSITEDGEECVLGVKLTGDLNVPAGHVSFRAKIGRKHRRSGYDLMYPPELDISARYAGEGRVAHKGFKDARWVEGELLHFSGSNPVTKGAELGFVWVVPHERRYLILLSRIDLDDPRLNP</sequence>
<feature type="compositionally biased region" description="Basic and acidic residues" evidence="1">
    <location>
        <begin position="502"/>
        <end position="512"/>
    </location>
</feature>
<dbReference type="InterPro" id="IPR044680">
    <property type="entry name" value="EX1/2"/>
</dbReference>
<protein>
    <recommendedName>
        <fullName evidence="2">UVR domain-containing protein</fullName>
    </recommendedName>
</protein>
<feature type="region of interest" description="Disordered" evidence="1">
    <location>
        <begin position="482"/>
        <end position="512"/>
    </location>
</feature>
<reference evidence="3 4" key="1">
    <citation type="journal article" date="2024" name="Nat. Commun.">
        <title>Phylogenomics reveals the evolutionary origins of lichenization in chlorophyte algae.</title>
        <authorList>
            <person name="Puginier C."/>
            <person name="Libourel C."/>
            <person name="Otte J."/>
            <person name="Skaloud P."/>
            <person name="Haon M."/>
            <person name="Grisel S."/>
            <person name="Petersen M."/>
            <person name="Berrin J.G."/>
            <person name="Delaux P.M."/>
            <person name="Dal Grande F."/>
            <person name="Keller J."/>
        </authorList>
    </citation>
    <scope>NUCLEOTIDE SEQUENCE [LARGE SCALE GENOMIC DNA]</scope>
    <source>
        <strain evidence="3 4">SAG 216-7</strain>
    </source>
</reference>
<dbReference type="EMBL" id="JALJOT010000004">
    <property type="protein sequence ID" value="KAK9916064.1"/>
    <property type="molecule type" value="Genomic_DNA"/>
</dbReference>
<evidence type="ECO:0000313" key="4">
    <source>
        <dbReference type="Proteomes" id="UP001491310"/>
    </source>
</evidence>
<keyword evidence="4" id="KW-1185">Reference proteome</keyword>
<comment type="caution">
    <text evidence="3">The sequence shown here is derived from an EMBL/GenBank/DDBJ whole genome shotgun (WGS) entry which is preliminary data.</text>
</comment>
<dbReference type="InterPro" id="IPR001943">
    <property type="entry name" value="UVR_dom"/>
</dbReference>
<evidence type="ECO:0000256" key="1">
    <source>
        <dbReference type="SAM" id="MobiDB-lite"/>
    </source>
</evidence>
<evidence type="ECO:0000259" key="2">
    <source>
        <dbReference type="Pfam" id="PF02151"/>
    </source>
</evidence>
<organism evidence="3 4">
    <name type="scientific">Coccomyxa subellipsoidea</name>
    <dbReference type="NCBI Taxonomy" id="248742"/>
    <lineage>
        <taxon>Eukaryota</taxon>
        <taxon>Viridiplantae</taxon>
        <taxon>Chlorophyta</taxon>
        <taxon>core chlorophytes</taxon>
        <taxon>Trebouxiophyceae</taxon>
        <taxon>Trebouxiophyceae incertae sedis</taxon>
        <taxon>Coccomyxaceae</taxon>
        <taxon>Coccomyxa</taxon>
    </lineage>
</organism>
<name>A0ABR2YWS7_9CHLO</name>
<evidence type="ECO:0000313" key="3">
    <source>
        <dbReference type="EMBL" id="KAK9916064.1"/>
    </source>
</evidence>
<feature type="compositionally biased region" description="Basic and acidic residues" evidence="1">
    <location>
        <begin position="83"/>
        <end position="92"/>
    </location>
</feature>
<dbReference type="Pfam" id="PF12014">
    <property type="entry name" value="Cyclin_D1_bind"/>
    <property type="match status" value="1"/>
</dbReference>
<feature type="compositionally biased region" description="Polar residues" evidence="1">
    <location>
        <begin position="486"/>
        <end position="499"/>
    </location>
</feature>
<dbReference type="PANTHER" id="PTHR33917:SF3">
    <property type="entry name" value="PROTEIN EXECUTER 1, CHLOROPLASTIC"/>
    <property type="match status" value="1"/>
</dbReference>
<dbReference type="Proteomes" id="UP001491310">
    <property type="component" value="Unassembled WGS sequence"/>
</dbReference>